<dbReference type="InterPro" id="IPR010666">
    <property type="entry name" value="Znf_GRF"/>
</dbReference>
<evidence type="ECO:0000256" key="4">
    <source>
        <dbReference type="PROSITE-ProRule" id="PRU01343"/>
    </source>
</evidence>
<protein>
    <recommendedName>
        <fullName evidence="6">GRF-type domain-containing protein</fullName>
    </recommendedName>
</protein>
<keyword evidence="5" id="KW-0472">Membrane</keyword>
<keyword evidence="8" id="KW-1185">Reference proteome</keyword>
<evidence type="ECO:0000313" key="8">
    <source>
        <dbReference type="Proteomes" id="UP001341840"/>
    </source>
</evidence>
<keyword evidence="2 4" id="KW-0863">Zinc-finger</keyword>
<evidence type="ECO:0000256" key="1">
    <source>
        <dbReference type="ARBA" id="ARBA00022723"/>
    </source>
</evidence>
<comment type="caution">
    <text evidence="7">The sequence shown here is derived from an EMBL/GenBank/DDBJ whole genome shotgun (WGS) entry which is preliminary data.</text>
</comment>
<sequence>MGSSGNGSALKKRSKFITPECNCGTFVVLFMSSTLENPNRLFHGCPYFKTPAPHCKFFAWLDEYVARCGQELRKPLFQGDEKQFERQQSGSPEFDLKVCNLEDRVVGLEKQLRDNKHVNIIAFMVVAFVFGIASPLLASSSSTSHPQLKNHLHIRTKFQVRNIEVMPQKLLILLGDTPTWTTSDAFHTVPSKLRQRHRQRLLRCTVSTPLSSDVTTFFQKLRFDGGIERKYGSVLGFSSSTRKRGRALRERKPLLSNAAFWQINVPRQLLLFGFDEASDGGTAMSHGDQGRGPSW</sequence>
<dbReference type="Pfam" id="PF06839">
    <property type="entry name" value="Zn_ribbon_GRF"/>
    <property type="match status" value="1"/>
</dbReference>
<keyword evidence="3" id="KW-0862">Zinc</keyword>
<evidence type="ECO:0000259" key="6">
    <source>
        <dbReference type="PROSITE" id="PS51999"/>
    </source>
</evidence>
<evidence type="ECO:0000256" key="2">
    <source>
        <dbReference type="ARBA" id="ARBA00022771"/>
    </source>
</evidence>
<reference evidence="7 8" key="1">
    <citation type="journal article" date="2023" name="Plants (Basel)">
        <title>Bridging the Gap: Combining Genomics and Transcriptomics Approaches to Understand Stylosanthes scabra, an Orphan Legume from the Brazilian Caatinga.</title>
        <authorList>
            <person name="Ferreira-Neto J.R.C."/>
            <person name="da Silva M.D."/>
            <person name="Binneck E."/>
            <person name="de Melo N.F."/>
            <person name="da Silva R.H."/>
            <person name="de Melo A.L.T.M."/>
            <person name="Pandolfi V."/>
            <person name="Bustamante F.O."/>
            <person name="Brasileiro-Vidal A.C."/>
            <person name="Benko-Iseppon A.M."/>
        </authorList>
    </citation>
    <scope>NUCLEOTIDE SEQUENCE [LARGE SCALE GENOMIC DNA]</scope>
    <source>
        <tissue evidence="7">Leaves</tissue>
    </source>
</reference>
<feature type="transmembrane region" description="Helical" evidence="5">
    <location>
        <begin position="118"/>
        <end position="138"/>
    </location>
</feature>
<evidence type="ECO:0000313" key="7">
    <source>
        <dbReference type="EMBL" id="MED6131851.1"/>
    </source>
</evidence>
<keyword evidence="5" id="KW-1133">Transmembrane helix</keyword>
<keyword evidence="5" id="KW-0812">Transmembrane</keyword>
<evidence type="ECO:0000256" key="3">
    <source>
        <dbReference type="ARBA" id="ARBA00022833"/>
    </source>
</evidence>
<name>A0ABU6S6W5_9FABA</name>
<organism evidence="7 8">
    <name type="scientific">Stylosanthes scabra</name>
    <dbReference type="NCBI Taxonomy" id="79078"/>
    <lineage>
        <taxon>Eukaryota</taxon>
        <taxon>Viridiplantae</taxon>
        <taxon>Streptophyta</taxon>
        <taxon>Embryophyta</taxon>
        <taxon>Tracheophyta</taxon>
        <taxon>Spermatophyta</taxon>
        <taxon>Magnoliopsida</taxon>
        <taxon>eudicotyledons</taxon>
        <taxon>Gunneridae</taxon>
        <taxon>Pentapetalae</taxon>
        <taxon>rosids</taxon>
        <taxon>fabids</taxon>
        <taxon>Fabales</taxon>
        <taxon>Fabaceae</taxon>
        <taxon>Papilionoideae</taxon>
        <taxon>50 kb inversion clade</taxon>
        <taxon>dalbergioids sensu lato</taxon>
        <taxon>Dalbergieae</taxon>
        <taxon>Pterocarpus clade</taxon>
        <taxon>Stylosanthes</taxon>
    </lineage>
</organism>
<dbReference type="PROSITE" id="PS51999">
    <property type="entry name" value="ZF_GRF"/>
    <property type="match status" value="1"/>
</dbReference>
<gene>
    <name evidence="7" type="ORF">PIB30_013814</name>
</gene>
<accession>A0ABU6S6W5</accession>
<evidence type="ECO:0000256" key="5">
    <source>
        <dbReference type="SAM" id="Phobius"/>
    </source>
</evidence>
<dbReference type="Proteomes" id="UP001341840">
    <property type="component" value="Unassembled WGS sequence"/>
</dbReference>
<keyword evidence="1" id="KW-0479">Metal-binding</keyword>
<dbReference type="EMBL" id="JASCZI010060451">
    <property type="protein sequence ID" value="MED6131851.1"/>
    <property type="molecule type" value="Genomic_DNA"/>
</dbReference>
<proteinExistence type="predicted"/>
<feature type="domain" description="GRF-type" evidence="6">
    <location>
        <begin position="21"/>
        <end position="64"/>
    </location>
</feature>
<dbReference type="PANTHER" id="PTHR33248">
    <property type="entry name" value="ZINC ION-BINDING PROTEIN"/>
    <property type="match status" value="1"/>
</dbReference>